<evidence type="ECO:0000313" key="3">
    <source>
        <dbReference type="Proteomes" id="UP001479933"/>
    </source>
</evidence>
<dbReference type="CDD" id="cd02440">
    <property type="entry name" value="AdoMet_MTases"/>
    <property type="match status" value="1"/>
</dbReference>
<dbReference type="InterPro" id="IPR029063">
    <property type="entry name" value="SAM-dependent_MTases_sf"/>
</dbReference>
<keyword evidence="2" id="KW-0808">Transferase</keyword>
<keyword evidence="3" id="KW-1185">Reference proteome</keyword>
<dbReference type="GO" id="GO:0032259">
    <property type="term" value="P:methylation"/>
    <property type="evidence" value="ECO:0007669"/>
    <property type="project" value="UniProtKB-KW"/>
</dbReference>
<dbReference type="InterPro" id="IPR041698">
    <property type="entry name" value="Methyltransf_25"/>
</dbReference>
<dbReference type="EC" id="2.1.-.-" evidence="2"/>
<dbReference type="SUPFAM" id="SSF53335">
    <property type="entry name" value="S-adenosyl-L-methionine-dependent methyltransferases"/>
    <property type="match status" value="1"/>
</dbReference>
<dbReference type="RefSeq" id="WP_084247527.1">
    <property type="nucleotide sequence ID" value="NZ_CP136137.1"/>
</dbReference>
<reference evidence="2 3" key="1">
    <citation type="journal article" date="2023" name="Virus Evol.">
        <title>Computational host range prediction-The good, the bad, and the ugly.</title>
        <authorList>
            <person name="Howell A.A."/>
            <person name="Versoza C.J."/>
            <person name="Pfeifer S.P."/>
        </authorList>
    </citation>
    <scope>NUCLEOTIDE SEQUENCE [LARGE SCALE GENOMIC DNA]</scope>
    <source>
        <strain evidence="2 3">1610/1b</strain>
    </source>
</reference>
<evidence type="ECO:0000313" key="2">
    <source>
        <dbReference type="EMBL" id="WYY08834.1"/>
    </source>
</evidence>
<dbReference type="GO" id="GO:0008168">
    <property type="term" value="F:methyltransferase activity"/>
    <property type="evidence" value="ECO:0007669"/>
    <property type="project" value="UniProtKB-KW"/>
</dbReference>
<accession>A0ABZ2U8S9</accession>
<organism evidence="2 3">
    <name type="scientific">Gordonia hydrophobica</name>
    <dbReference type="NCBI Taxonomy" id="40516"/>
    <lineage>
        <taxon>Bacteria</taxon>
        <taxon>Bacillati</taxon>
        <taxon>Actinomycetota</taxon>
        <taxon>Actinomycetes</taxon>
        <taxon>Mycobacteriales</taxon>
        <taxon>Gordoniaceae</taxon>
        <taxon>Gordonia</taxon>
    </lineage>
</organism>
<dbReference type="Proteomes" id="UP001479933">
    <property type="component" value="Chromosome"/>
</dbReference>
<evidence type="ECO:0000259" key="1">
    <source>
        <dbReference type="Pfam" id="PF13649"/>
    </source>
</evidence>
<dbReference type="EMBL" id="CP136137">
    <property type="protein sequence ID" value="WYY08834.1"/>
    <property type="molecule type" value="Genomic_DNA"/>
</dbReference>
<dbReference type="Pfam" id="PF13649">
    <property type="entry name" value="Methyltransf_25"/>
    <property type="match status" value="1"/>
</dbReference>
<dbReference type="PANTHER" id="PTHR43591">
    <property type="entry name" value="METHYLTRANSFERASE"/>
    <property type="match status" value="1"/>
</dbReference>
<dbReference type="Gene3D" id="3.40.50.150">
    <property type="entry name" value="Vaccinia Virus protein VP39"/>
    <property type="match status" value="1"/>
</dbReference>
<sequence>MNFDALLISWDRQQEAYIANREFRFTAILDALEVGIDTDSPTIVDLACGPGSLSNRILDRFTNSTVIGIDFDRALLELARRTSPHNGDRLRLLEADLADTSWIEKVNSLGFDNVQAVVSTTALHWLQPDELLRLYGRAYDILDPNGILLNGDHFRFGPRTPLIEGWSRRHDQRTQQNGFDNGVLSWQEWWEELGAAPGMKDLVALRNHITTGDSGAPDTTVEFQIAALAQSGFSESGTLWQFFDDFVVYGVK</sequence>
<name>A0ABZ2U8S9_9ACTN</name>
<keyword evidence="2" id="KW-0489">Methyltransferase</keyword>
<feature type="domain" description="Methyltransferase" evidence="1">
    <location>
        <begin position="43"/>
        <end position="146"/>
    </location>
</feature>
<protein>
    <submittedName>
        <fullName evidence="2">Class I SAM-dependent methyltransferase</fullName>
        <ecNumber evidence="2">2.1.-.-</ecNumber>
    </submittedName>
</protein>
<gene>
    <name evidence="2" type="ORF">RVF87_07190</name>
</gene>
<proteinExistence type="predicted"/>